<dbReference type="RefSeq" id="XP_002677560.1">
    <property type="nucleotide sequence ID" value="XM_002677514.1"/>
</dbReference>
<name>D2VEM0_NAEGR</name>
<evidence type="ECO:0000256" key="5">
    <source>
        <dbReference type="ARBA" id="ARBA00022884"/>
    </source>
</evidence>
<sequence length="798" mass="92363">MSSAESSSIATTPSTTAEEEQVVVQGPPAKIHIKLHILQVIKQKQNENGLKHLDYGYYRRYCTKRLRKLRSLLNAKHKKEYKFAQAPKKKKGVASTTATTVESTTTISETTSTDSIQGIKNSTLFNQQNFTDKIVNHYREKKQVETKQFREQAKRMLIRENVEKQIQEEKEKLLASFVKKKKKESTKPTSKKDAKNIQYDAEFLSELYARLNTNPEITEEAIEERIKKLSNQSGNTTEQQNDAFEHVQGDERFLHLILVQAERAWSHSKHLKNETKQDPDNSRIKFHQLNRLKKAVKWSKLLLDYCNIYSDDQRTILEAEAYNAYLLGTLYLEKESWAESLKLFKQSQTVYDQLYKVLTSIPQQIRDEYKKQVAEINNYCRLCEYNLKKVEGGDILLQQLESSSQIDLLQLKLSQVKDAENKNLPQQTIEWEGVMTITIPNEKIRINLYNGRALEEAEYKTSESKLRAFDKLFGIYNDTMRMIREEMKLVTVPNTQKKNTPQSNLSNLPQAEQLNQLRFLHSYVSYVLGTKTIERNVLMLQSLLDKLDTIQQQVQKVEKKQKASPMDTIRLFDGLLQNVNDLTEMLQSININQESSAKLQKDLNEKKTCFTAYRCYYMACSYATLQKWTECHLLLEKSENLLKEVKNTFGLPDPKGILDEIRKAKIISKAQQVLSKKSGTSSILSAYDSDDENNASKTNTELLKTITEKPITERLDKFIKPNKVVLDNLNSYNLVQLPPKYKLIPGKPVFFDIASGLVSEYQTEYIDEQIEELSKTEKPKEQPATTEEPKKKGWFGLW</sequence>
<keyword evidence="5" id="KW-0694">RNA-binding</keyword>
<comment type="similarity">
    <text evidence="3">Belongs to the SRP68 family.</text>
</comment>
<dbReference type="FunCoup" id="D2VEM0">
    <property type="interactions" value="567"/>
</dbReference>
<dbReference type="GO" id="GO:0005730">
    <property type="term" value="C:nucleolus"/>
    <property type="evidence" value="ECO:0007669"/>
    <property type="project" value="UniProtKB-SubCell"/>
</dbReference>
<dbReference type="PANTHER" id="PTHR12860">
    <property type="entry name" value="SIGNAL RECOGNITION PARTICLE 68 KDA PROTEIN"/>
    <property type="match status" value="1"/>
</dbReference>
<proteinExistence type="inferred from homology"/>
<keyword evidence="7" id="KW-0539">Nucleus</keyword>
<feature type="region of interest" description="Disordered" evidence="10">
    <location>
        <begin position="1"/>
        <end position="22"/>
    </location>
</feature>
<dbReference type="GO" id="GO:0030942">
    <property type="term" value="F:endoplasmic reticulum signal peptide binding"/>
    <property type="evidence" value="ECO:0007669"/>
    <property type="project" value="InterPro"/>
</dbReference>
<evidence type="ECO:0000256" key="2">
    <source>
        <dbReference type="ARBA" id="ARBA00004604"/>
    </source>
</evidence>
<dbReference type="GO" id="GO:0005047">
    <property type="term" value="F:signal recognition particle binding"/>
    <property type="evidence" value="ECO:0007669"/>
    <property type="project" value="InterPro"/>
</dbReference>
<evidence type="ECO:0000256" key="6">
    <source>
        <dbReference type="ARBA" id="ARBA00023135"/>
    </source>
</evidence>
<evidence type="ECO:0000256" key="1">
    <source>
        <dbReference type="ARBA" id="ARBA00004496"/>
    </source>
</evidence>
<evidence type="ECO:0000313" key="11">
    <source>
        <dbReference type="EMBL" id="EFC44816.1"/>
    </source>
</evidence>
<evidence type="ECO:0000256" key="3">
    <source>
        <dbReference type="ARBA" id="ARBA00009352"/>
    </source>
</evidence>
<dbReference type="GO" id="GO:0006614">
    <property type="term" value="P:SRP-dependent cotranslational protein targeting to membrane"/>
    <property type="evidence" value="ECO:0007669"/>
    <property type="project" value="InterPro"/>
</dbReference>
<dbReference type="OMA" id="NYDLISW"/>
<dbReference type="InterPro" id="IPR026258">
    <property type="entry name" value="SRP68"/>
</dbReference>
<dbReference type="KEGG" id="ngr:NAEGRDRAFT_57981"/>
<keyword evidence="8" id="KW-0687">Ribonucleoprotein</keyword>
<reference evidence="11 12" key="1">
    <citation type="journal article" date="2010" name="Cell">
        <title>The genome of Naegleria gruberi illuminates early eukaryotic versatility.</title>
        <authorList>
            <person name="Fritz-Laylin L.K."/>
            <person name="Prochnik S.E."/>
            <person name="Ginger M.L."/>
            <person name="Dacks J.B."/>
            <person name="Carpenter M.L."/>
            <person name="Field M.C."/>
            <person name="Kuo A."/>
            <person name="Paredez A."/>
            <person name="Chapman J."/>
            <person name="Pham J."/>
            <person name="Shu S."/>
            <person name="Neupane R."/>
            <person name="Cipriano M."/>
            <person name="Mancuso J."/>
            <person name="Tu H."/>
            <person name="Salamov A."/>
            <person name="Lindquist E."/>
            <person name="Shapiro H."/>
            <person name="Lucas S."/>
            <person name="Grigoriev I.V."/>
            <person name="Cande W.Z."/>
            <person name="Fulton C."/>
            <person name="Rokhsar D.S."/>
            <person name="Dawson S.C."/>
        </authorList>
    </citation>
    <scope>NUCLEOTIDE SEQUENCE [LARGE SCALE GENOMIC DNA]</scope>
    <source>
        <strain evidence="11 12">NEG-M</strain>
    </source>
</reference>
<dbReference type="InParanoid" id="D2VEM0"/>
<accession>D2VEM0</accession>
<evidence type="ECO:0000256" key="4">
    <source>
        <dbReference type="ARBA" id="ARBA00022490"/>
    </source>
</evidence>
<dbReference type="GeneID" id="8850220"/>
<protein>
    <recommendedName>
        <fullName evidence="9">Signal recognition particle subunit SRP68</fullName>
    </recommendedName>
</protein>
<dbReference type="GO" id="GO:0005786">
    <property type="term" value="C:signal recognition particle, endoplasmic reticulum targeting"/>
    <property type="evidence" value="ECO:0007669"/>
    <property type="project" value="UniProtKB-KW"/>
</dbReference>
<feature type="compositionally biased region" description="Low complexity" evidence="10">
    <location>
        <begin position="1"/>
        <end position="16"/>
    </location>
</feature>
<dbReference type="STRING" id="5762.D2VEM0"/>
<evidence type="ECO:0000256" key="8">
    <source>
        <dbReference type="ARBA" id="ARBA00023274"/>
    </source>
</evidence>
<gene>
    <name evidence="11" type="ORF">NAEGRDRAFT_57981</name>
</gene>
<evidence type="ECO:0000256" key="9">
    <source>
        <dbReference type="ARBA" id="ARBA00029498"/>
    </source>
</evidence>
<dbReference type="Pfam" id="PF16969">
    <property type="entry name" value="SRP68"/>
    <property type="match status" value="1"/>
</dbReference>
<dbReference type="OrthoDB" id="10255118at2759"/>
<keyword evidence="4" id="KW-0963">Cytoplasm</keyword>
<organism evidence="12">
    <name type="scientific">Naegleria gruberi</name>
    <name type="common">Amoeba</name>
    <dbReference type="NCBI Taxonomy" id="5762"/>
    <lineage>
        <taxon>Eukaryota</taxon>
        <taxon>Discoba</taxon>
        <taxon>Heterolobosea</taxon>
        <taxon>Tetramitia</taxon>
        <taxon>Eutetramitia</taxon>
        <taxon>Vahlkampfiidae</taxon>
        <taxon>Naegleria</taxon>
    </lineage>
</organism>
<dbReference type="eggNOG" id="KOG2460">
    <property type="taxonomic scope" value="Eukaryota"/>
</dbReference>
<dbReference type="GO" id="GO:0008312">
    <property type="term" value="F:7S RNA binding"/>
    <property type="evidence" value="ECO:0007669"/>
    <property type="project" value="InterPro"/>
</dbReference>
<keyword evidence="12" id="KW-1185">Reference proteome</keyword>
<dbReference type="VEuPathDB" id="AmoebaDB:NAEGRDRAFT_57981"/>
<dbReference type="EMBL" id="GG738866">
    <property type="protein sequence ID" value="EFC44816.1"/>
    <property type="molecule type" value="Genomic_DNA"/>
</dbReference>
<dbReference type="InterPro" id="IPR038253">
    <property type="entry name" value="SRP68_N_sf"/>
</dbReference>
<evidence type="ECO:0000256" key="7">
    <source>
        <dbReference type="ARBA" id="ARBA00023242"/>
    </source>
</evidence>
<comment type="subcellular location">
    <subcellularLocation>
        <location evidence="1">Cytoplasm</location>
    </subcellularLocation>
    <subcellularLocation>
        <location evidence="2">Nucleus</location>
        <location evidence="2">Nucleolus</location>
    </subcellularLocation>
</comment>
<evidence type="ECO:0000313" key="12">
    <source>
        <dbReference type="Proteomes" id="UP000006671"/>
    </source>
</evidence>
<feature type="region of interest" description="Disordered" evidence="10">
    <location>
        <begin position="772"/>
        <end position="798"/>
    </location>
</feature>
<keyword evidence="6" id="KW-0733">Signal recognition particle</keyword>
<dbReference type="Proteomes" id="UP000006671">
    <property type="component" value="Unassembled WGS sequence"/>
</dbReference>
<dbReference type="AlphaFoldDB" id="D2VEM0"/>
<dbReference type="Gene3D" id="1.10.3450.40">
    <property type="entry name" value="Signal recognition particle, SRP68 subunit, RNA-binding domain"/>
    <property type="match status" value="2"/>
</dbReference>
<evidence type="ECO:0000256" key="10">
    <source>
        <dbReference type="SAM" id="MobiDB-lite"/>
    </source>
</evidence>
<dbReference type="PANTHER" id="PTHR12860:SF0">
    <property type="entry name" value="SIGNAL RECOGNITION PARTICLE SUBUNIT SRP68"/>
    <property type="match status" value="1"/>
</dbReference>
<feature type="compositionally biased region" description="Basic and acidic residues" evidence="10">
    <location>
        <begin position="772"/>
        <end position="791"/>
    </location>
</feature>